<evidence type="ECO:0000313" key="2">
    <source>
        <dbReference type="Proteomes" id="UP000612362"/>
    </source>
</evidence>
<dbReference type="RefSeq" id="WP_220194520.1">
    <property type="nucleotide sequence ID" value="NZ_BNJF01000001.1"/>
</dbReference>
<evidence type="ECO:0000313" key="1">
    <source>
        <dbReference type="EMBL" id="GHO45173.1"/>
    </source>
</evidence>
<protein>
    <submittedName>
        <fullName evidence="1">Uncharacterized protein</fullName>
    </submittedName>
</protein>
<comment type="caution">
    <text evidence="1">The sequence shown here is derived from an EMBL/GenBank/DDBJ whole genome shotgun (WGS) entry which is preliminary data.</text>
</comment>
<dbReference type="AlphaFoldDB" id="A0A8J3I1V2"/>
<keyword evidence="2" id="KW-1185">Reference proteome</keyword>
<proteinExistence type="predicted"/>
<reference evidence="1" key="1">
    <citation type="submission" date="2020-10" db="EMBL/GenBank/DDBJ databases">
        <title>Taxonomic study of unclassified bacteria belonging to the class Ktedonobacteria.</title>
        <authorList>
            <person name="Yabe S."/>
            <person name="Wang C.M."/>
            <person name="Zheng Y."/>
            <person name="Sakai Y."/>
            <person name="Cavaletti L."/>
            <person name="Monciardini P."/>
            <person name="Donadio S."/>
        </authorList>
    </citation>
    <scope>NUCLEOTIDE SEQUENCE</scope>
    <source>
        <strain evidence="1">SOSP1-1</strain>
    </source>
</reference>
<organism evidence="1 2">
    <name type="scientific">Ktedonospora formicarum</name>
    <dbReference type="NCBI Taxonomy" id="2778364"/>
    <lineage>
        <taxon>Bacteria</taxon>
        <taxon>Bacillati</taxon>
        <taxon>Chloroflexota</taxon>
        <taxon>Ktedonobacteria</taxon>
        <taxon>Ktedonobacterales</taxon>
        <taxon>Ktedonobacteraceae</taxon>
        <taxon>Ktedonospora</taxon>
    </lineage>
</organism>
<gene>
    <name evidence="1" type="ORF">KSX_33360</name>
</gene>
<sequence length="84" mass="9970">MEDKMNYSVLVWYRGCLHNCEGHQNTNPEKQYTRTRIDRLLADAKNEYGAVKAELKLDGTKLRWWSWSELDGKTQGENLPRRKK</sequence>
<dbReference type="Proteomes" id="UP000612362">
    <property type="component" value="Unassembled WGS sequence"/>
</dbReference>
<accession>A0A8J3I1V2</accession>
<dbReference type="EMBL" id="BNJF01000001">
    <property type="protein sequence ID" value="GHO45173.1"/>
    <property type="molecule type" value="Genomic_DNA"/>
</dbReference>
<name>A0A8J3I1V2_9CHLR</name>